<sequence length="104" mass="11171">MENNKEVQNILDDPKQHPIEAPPHQGYPHEDSFAPADNPLQPPKLQQLPAGGSVNGGEEEKRNASTEMGKASGGKFEEWSWALTGLCMAAIMVVTCCCCCGKAC</sequence>
<name>A0A6D2II79_9BRAS</name>
<dbReference type="Proteomes" id="UP000467841">
    <property type="component" value="Unassembled WGS sequence"/>
</dbReference>
<feature type="region of interest" description="Disordered" evidence="1">
    <location>
        <begin position="1"/>
        <end position="72"/>
    </location>
</feature>
<reference evidence="3" key="1">
    <citation type="submission" date="2020-01" db="EMBL/GenBank/DDBJ databases">
        <authorList>
            <person name="Mishra B."/>
        </authorList>
    </citation>
    <scope>NUCLEOTIDE SEQUENCE [LARGE SCALE GENOMIC DNA]</scope>
</reference>
<evidence type="ECO:0000256" key="2">
    <source>
        <dbReference type="SAM" id="Phobius"/>
    </source>
</evidence>
<accession>A0A6D2II79</accession>
<keyword evidence="2" id="KW-0472">Membrane</keyword>
<protein>
    <submittedName>
        <fullName evidence="3">Uncharacterized protein</fullName>
    </submittedName>
</protein>
<keyword evidence="2" id="KW-0812">Transmembrane</keyword>
<evidence type="ECO:0000313" key="3">
    <source>
        <dbReference type="EMBL" id="CAA7027760.1"/>
    </source>
</evidence>
<gene>
    <name evidence="3" type="ORF">MERR_LOCUS14995</name>
</gene>
<evidence type="ECO:0000256" key="1">
    <source>
        <dbReference type="SAM" id="MobiDB-lite"/>
    </source>
</evidence>
<organism evidence="3 4">
    <name type="scientific">Microthlaspi erraticum</name>
    <dbReference type="NCBI Taxonomy" id="1685480"/>
    <lineage>
        <taxon>Eukaryota</taxon>
        <taxon>Viridiplantae</taxon>
        <taxon>Streptophyta</taxon>
        <taxon>Embryophyta</taxon>
        <taxon>Tracheophyta</taxon>
        <taxon>Spermatophyta</taxon>
        <taxon>Magnoliopsida</taxon>
        <taxon>eudicotyledons</taxon>
        <taxon>Gunneridae</taxon>
        <taxon>Pentapetalae</taxon>
        <taxon>rosids</taxon>
        <taxon>malvids</taxon>
        <taxon>Brassicales</taxon>
        <taxon>Brassicaceae</taxon>
        <taxon>Coluteocarpeae</taxon>
        <taxon>Microthlaspi</taxon>
    </lineage>
</organism>
<dbReference type="EMBL" id="CACVBM020001061">
    <property type="protein sequence ID" value="CAA7027760.1"/>
    <property type="molecule type" value="Genomic_DNA"/>
</dbReference>
<comment type="caution">
    <text evidence="3">The sequence shown here is derived from an EMBL/GenBank/DDBJ whole genome shotgun (WGS) entry which is preliminary data.</text>
</comment>
<proteinExistence type="predicted"/>
<evidence type="ECO:0000313" key="4">
    <source>
        <dbReference type="Proteomes" id="UP000467841"/>
    </source>
</evidence>
<feature type="transmembrane region" description="Helical" evidence="2">
    <location>
        <begin position="79"/>
        <end position="101"/>
    </location>
</feature>
<keyword evidence="2" id="KW-1133">Transmembrane helix</keyword>
<keyword evidence="4" id="KW-1185">Reference proteome</keyword>
<dbReference type="AlphaFoldDB" id="A0A6D2II79"/>